<evidence type="ECO:0000313" key="5">
    <source>
        <dbReference type="Proteomes" id="UP000287701"/>
    </source>
</evidence>
<dbReference type="InterPro" id="IPR011004">
    <property type="entry name" value="Trimer_LpxA-like_sf"/>
</dbReference>
<dbReference type="EMBL" id="CP035107">
    <property type="protein sequence ID" value="QAR31798.1"/>
    <property type="molecule type" value="Genomic_DNA"/>
</dbReference>
<accession>A0A410JUU7</accession>
<keyword evidence="2 4" id="KW-0808">Transferase</keyword>
<dbReference type="InterPro" id="IPR045304">
    <property type="entry name" value="LbH_SAT"/>
</dbReference>
<dbReference type="Proteomes" id="UP000287701">
    <property type="component" value="Chromosome"/>
</dbReference>
<dbReference type="CDD" id="cd03354">
    <property type="entry name" value="LbH_SAT"/>
    <property type="match status" value="1"/>
</dbReference>
<dbReference type="GO" id="GO:0008652">
    <property type="term" value="P:amino acid biosynthetic process"/>
    <property type="evidence" value="ECO:0007669"/>
    <property type="project" value="UniProtKB-KW"/>
</dbReference>
<evidence type="ECO:0000256" key="2">
    <source>
        <dbReference type="ARBA" id="ARBA00022679"/>
    </source>
</evidence>
<evidence type="ECO:0000256" key="1">
    <source>
        <dbReference type="ARBA" id="ARBA00022605"/>
    </source>
</evidence>
<dbReference type="OrthoDB" id="9801456at2"/>
<dbReference type="AlphaFoldDB" id="A0A410JUU7"/>
<dbReference type="Gene3D" id="1.10.3130.10">
    <property type="entry name" value="serine acetyltransferase, domain 1"/>
    <property type="match status" value="1"/>
</dbReference>
<dbReference type="InterPro" id="IPR042122">
    <property type="entry name" value="Ser_AcTrfase_N_sf"/>
</dbReference>
<keyword evidence="1" id="KW-0028">Amino-acid biosynthesis</keyword>
<proteinExistence type="predicted"/>
<evidence type="ECO:0000256" key="3">
    <source>
        <dbReference type="ARBA" id="ARBA00023315"/>
    </source>
</evidence>
<name>A0A410JUU7_ORNRH</name>
<dbReference type="InterPro" id="IPR053376">
    <property type="entry name" value="Serine_acetyltransferase"/>
</dbReference>
<reference evidence="4 5" key="1">
    <citation type="submission" date="2019-01" db="EMBL/GenBank/DDBJ databases">
        <title>Whole Genome of Ornithobacterium rhinotracheale FARPER-174b.</title>
        <authorList>
            <person name="Tataje-Lavanda L.A."/>
            <person name="Montalvan A."/>
            <person name="Montesinos R."/>
            <person name="Zimic M."/>
            <person name="Fernandez-Sanchez M."/>
            <person name="Fernandez-Diaz M."/>
        </authorList>
    </citation>
    <scope>NUCLEOTIDE SEQUENCE [LARGE SCALE GENOMIC DNA]</scope>
    <source>
        <strain evidence="4 5">FARPER-174b</strain>
    </source>
</reference>
<dbReference type="PANTHER" id="PTHR42811">
    <property type="entry name" value="SERINE ACETYLTRANSFERASE"/>
    <property type="match status" value="1"/>
</dbReference>
<sequence>MEDFPLRLIDFMFNPGKLSCETKEELGFQLEICQSEFREILFHLLNDREQAISQSDLFFKALEDIYILCVEDAKYILDSDPAARSLAEVQMTYPGFFAIAMYRMAHQLWAQEIPILPRLWTELAHARTGIDIHPGAEIGRCFSIDHGTGVVIGETAQIGDYVKIFQGVTLGALSVSKAQSNKKRHPTIGDRVVIYSNACILGGETQIGHDAIIGGNVWLTQSVPPHTMVFHKGENLSKNLKSDK</sequence>
<dbReference type="SUPFAM" id="SSF51161">
    <property type="entry name" value="Trimeric LpxA-like enzymes"/>
    <property type="match status" value="1"/>
</dbReference>
<dbReference type="NCBIfam" id="NF041874">
    <property type="entry name" value="EPS_EpsC"/>
    <property type="match status" value="1"/>
</dbReference>
<evidence type="ECO:0000313" key="4">
    <source>
        <dbReference type="EMBL" id="QAR31798.1"/>
    </source>
</evidence>
<protein>
    <submittedName>
        <fullName evidence="4">Serine acetyltransferase</fullName>
    </submittedName>
</protein>
<keyword evidence="3" id="KW-0012">Acyltransferase</keyword>
<gene>
    <name evidence="4" type="ORF">EQP59_04385</name>
</gene>
<organism evidence="4 5">
    <name type="scientific">Ornithobacterium rhinotracheale</name>
    <dbReference type="NCBI Taxonomy" id="28251"/>
    <lineage>
        <taxon>Bacteria</taxon>
        <taxon>Pseudomonadati</taxon>
        <taxon>Bacteroidota</taxon>
        <taxon>Flavobacteriia</taxon>
        <taxon>Flavobacteriales</taxon>
        <taxon>Weeksellaceae</taxon>
        <taxon>Ornithobacterium</taxon>
    </lineage>
</organism>
<dbReference type="Gene3D" id="2.160.10.10">
    <property type="entry name" value="Hexapeptide repeat proteins"/>
    <property type="match status" value="1"/>
</dbReference>
<dbReference type="GO" id="GO:0016746">
    <property type="term" value="F:acyltransferase activity"/>
    <property type="evidence" value="ECO:0007669"/>
    <property type="project" value="UniProtKB-KW"/>
</dbReference>